<organism evidence="2 3">
    <name type="scientific">Propionicimonas paludicola</name>
    <dbReference type="NCBI Taxonomy" id="185243"/>
    <lineage>
        <taxon>Bacteria</taxon>
        <taxon>Bacillati</taxon>
        <taxon>Actinomycetota</taxon>
        <taxon>Actinomycetes</taxon>
        <taxon>Propionibacteriales</taxon>
        <taxon>Nocardioidaceae</taxon>
        <taxon>Propionicimonas</taxon>
    </lineage>
</organism>
<dbReference type="RefSeq" id="WP_098460635.1">
    <property type="nucleotide sequence ID" value="NZ_PDJC01000001.1"/>
</dbReference>
<evidence type="ECO:0008006" key="4">
    <source>
        <dbReference type="Google" id="ProtNLM"/>
    </source>
</evidence>
<gene>
    <name evidence="2" type="ORF">ATK74_1741</name>
</gene>
<dbReference type="EMBL" id="PDJC01000001">
    <property type="protein sequence ID" value="PFG17178.1"/>
    <property type="molecule type" value="Genomic_DNA"/>
</dbReference>
<accession>A0A2A9CS34</accession>
<proteinExistence type="predicted"/>
<evidence type="ECO:0000256" key="1">
    <source>
        <dbReference type="SAM" id="Phobius"/>
    </source>
</evidence>
<keyword evidence="1" id="KW-0812">Transmembrane</keyword>
<comment type="caution">
    <text evidence="2">The sequence shown here is derived from an EMBL/GenBank/DDBJ whole genome shotgun (WGS) entry which is preliminary data.</text>
</comment>
<reference evidence="2 3" key="1">
    <citation type="submission" date="2017-10" db="EMBL/GenBank/DDBJ databases">
        <title>Sequencing the genomes of 1000 actinobacteria strains.</title>
        <authorList>
            <person name="Klenk H.-P."/>
        </authorList>
    </citation>
    <scope>NUCLEOTIDE SEQUENCE [LARGE SCALE GENOMIC DNA]</scope>
    <source>
        <strain evidence="2 3">DSM 15597</strain>
    </source>
</reference>
<feature type="transmembrane region" description="Helical" evidence="1">
    <location>
        <begin position="15"/>
        <end position="38"/>
    </location>
</feature>
<dbReference type="AlphaFoldDB" id="A0A2A9CS34"/>
<protein>
    <recommendedName>
        <fullName evidence="4">Holin</fullName>
    </recommendedName>
</protein>
<sequence>MSDYKPAIPAKLRSAVYFTGLAVGFVTMLATGLSAIWWPDLASQVAATGVSATAAVGWLASALGVAYRPTADQPAGIVFNSTYPIGVPPEAKEIYGTGVLPCSSTEPESDAL</sequence>
<dbReference type="Proteomes" id="UP000226079">
    <property type="component" value="Unassembled WGS sequence"/>
</dbReference>
<feature type="transmembrane region" description="Helical" evidence="1">
    <location>
        <begin position="44"/>
        <end position="67"/>
    </location>
</feature>
<evidence type="ECO:0000313" key="3">
    <source>
        <dbReference type="Proteomes" id="UP000226079"/>
    </source>
</evidence>
<name>A0A2A9CS34_9ACTN</name>
<evidence type="ECO:0000313" key="2">
    <source>
        <dbReference type="EMBL" id="PFG17178.1"/>
    </source>
</evidence>
<keyword evidence="3" id="KW-1185">Reference proteome</keyword>
<keyword evidence="1" id="KW-0472">Membrane</keyword>
<keyword evidence="1" id="KW-1133">Transmembrane helix</keyword>